<dbReference type="AlphaFoldDB" id="A0A450UR04"/>
<proteinExistence type="predicted"/>
<evidence type="ECO:0000313" key="1">
    <source>
        <dbReference type="EMBL" id="VFJ94978.1"/>
    </source>
</evidence>
<reference evidence="1" key="1">
    <citation type="submission" date="2019-02" db="EMBL/GenBank/DDBJ databases">
        <authorList>
            <person name="Gruber-Vodicka R. H."/>
            <person name="Seah K. B. B."/>
        </authorList>
    </citation>
    <scope>NUCLEOTIDE SEQUENCE</scope>
    <source>
        <strain evidence="2">BECK_M6</strain>
        <strain evidence="1">BECK_M7</strain>
    </source>
</reference>
<gene>
    <name evidence="2" type="ORF">BECKLFY1418A_GA0070994_10538</name>
    <name evidence="1" type="ORF">BECKLFY1418B_GA0070995_106415</name>
</gene>
<dbReference type="EMBL" id="CAADFF010000064">
    <property type="protein sequence ID" value="VFJ94978.1"/>
    <property type="molecule type" value="Genomic_DNA"/>
</dbReference>
<organism evidence="1">
    <name type="scientific">Candidatus Kentrum sp. LFY</name>
    <dbReference type="NCBI Taxonomy" id="2126342"/>
    <lineage>
        <taxon>Bacteria</taxon>
        <taxon>Pseudomonadati</taxon>
        <taxon>Pseudomonadota</taxon>
        <taxon>Gammaproteobacteria</taxon>
        <taxon>Candidatus Kentrum</taxon>
    </lineage>
</organism>
<dbReference type="EMBL" id="CAADFH010000053">
    <property type="protein sequence ID" value="VFJ95797.1"/>
    <property type="molecule type" value="Genomic_DNA"/>
</dbReference>
<evidence type="ECO:0000313" key="2">
    <source>
        <dbReference type="EMBL" id="VFJ95797.1"/>
    </source>
</evidence>
<sequence>MPDLEAGKPAKKTFDAVELTRQLRFQVHEGIGHLGKAELKEYLRTRINMPRPAAW</sequence>
<name>A0A450UR04_9GAMM</name>
<protein>
    <submittedName>
        <fullName evidence="1">Uncharacterized protein</fullName>
    </submittedName>
</protein>
<accession>A0A450UR04</accession>